<dbReference type="PANTHER" id="PTHR43877">
    <property type="entry name" value="AMINOALKYLPHOSPHONATE N-ACETYLTRANSFERASE-RELATED-RELATED"/>
    <property type="match status" value="1"/>
</dbReference>
<sequence>MEIEAATMDDADRLAALWVDLARDQRAHGSHLLAEPNRGSVREGLARSIVTEGVFVARLSDGSIAGFVEFAPETGGYRQDVERGLIENIYVRPSHRGDGVGEALLVAAEEELIAAGAERISLEVLAENEAARRFYERQGYGEHRVEMEKAPESDTHSKED</sequence>
<gene>
    <name evidence="5" type="ORF">ACFSAU_11700</name>
</gene>
<evidence type="ECO:0000259" key="4">
    <source>
        <dbReference type="PROSITE" id="PS51186"/>
    </source>
</evidence>
<dbReference type="EC" id="2.3.-.-" evidence="5"/>
<feature type="region of interest" description="Disordered" evidence="3">
    <location>
        <begin position="141"/>
        <end position="160"/>
    </location>
</feature>
<evidence type="ECO:0000256" key="2">
    <source>
        <dbReference type="ARBA" id="ARBA00023315"/>
    </source>
</evidence>
<protein>
    <submittedName>
        <fullName evidence="5">GNAT family N-acetyltransferase</fullName>
        <ecNumber evidence="5">2.3.-.-</ecNumber>
    </submittedName>
</protein>
<evidence type="ECO:0000256" key="1">
    <source>
        <dbReference type="ARBA" id="ARBA00022679"/>
    </source>
</evidence>
<dbReference type="Pfam" id="PF00583">
    <property type="entry name" value="Acetyltransf_1"/>
    <property type="match status" value="1"/>
</dbReference>
<evidence type="ECO:0000313" key="5">
    <source>
        <dbReference type="EMBL" id="MFD1568158.1"/>
    </source>
</evidence>
<dbReference type="GO" id="GO:0016746">
    <property type="term" value="F:acyltransferase activity"/>
    <property type="evidence" value="ECO:0007669"/>
    <property type="project" value="UniProtKB-KW"/>
</dbReference>
<dbReference type="CDD" id="cd04301">
    <property type="entry name" value="NAT_SF"/>
    <property type="match status" value="1"/>
</dbReference>
<keyword evidence="1 5" id="KW-0808">Transferase</keyword>
<name>A0ABD6BSR9_9EURY</name>
<dbReference type="PANTHER" id="PTHR43877:SF2">
    <property type="entry name" value="AMINOALKYLPHOSPHONATE N-ACETYLTRANSFERASE-RELATED"/>
    <property type="match status" value="1"/>
</dbReference>
<dbReference type="PROSITE" id="PS51186">
    <property type="entry name" value="GNAT"/>
    <property type="match status" value="1"/>
</dbReference>
<dbReference type="InterPro" id="IPR050832">
    <property type="entry name" value="Bact_Acetyltransf"/>
</dbReference>
<dbReference type="Proteomes" id="UP001597139">
    <property type="component" value="Unassembled WGS sequence"/>
</dbReference>
<evidence type="ECO:0000256" key="3">
    <source>
        <dbReference type="SAM" id="MobiDB-lite"/>
    </source>
</evidence>
<reference evidence="5 6" key="1">
    <citation type="journal article" date="2019" name="Int. J. Syst. Evol. Microbiol.">
        <title>The Global Catalogue of Microorganisms (GCM) 10K type strain sequencing project: providing services to taxonomists for standard genome sequencing and annotation.</title>
        <authorList>
            <consortium name="The Broad Institute Genomics Platform"/>
            <consortium name="The Broad Institute Genome Sequencing Center for Infectious Disease"/>
            <person name="Wu L."/>
            <person name="Ma J."/>
        </authorList>
    </citation>
    <scope>NUCLEOTIDE SEQUENCE [LARGE SCALE GENOMIC DNA]</scope>
    <source>
        <strain evidence="5 6">CGMCC 1.12859</strain>
    </source>
</reference>
<dbReference type="EMBL" id="JBHUCZ010000010">
    <property type="protein sequence ID" value="MFD1568158.1"/>
    <property type="molecule type" value="Genomic_DNA"/>
</dbReference>
<comment type="caution">
    <text evidence="5">The sequence shown here is derived from an EMBL/GenBank/DDBJ whole genome shotgun (WGS) entry which is preliminary data.</text>
</comment>
<dbReference type="InterPro" id="IPR000182">
    <property type="entry name" value="GNAT_dom"/>
</dbReference>
<dbReference type="SUPFAM" id="SSF55729">
    <property type="entry name" value="Acyl-CoA N-acyltransferases (Nat)"/>
    <property type="match status" value="1"/>
</dbReference>
<keyword evidence="2 5" id="KW-0012">Acyltransferase</keyword>
<proteinExistence type="predicted"/>
<dbReference type="Gene3D" id="3.40.630.30">
    <property type="match status" value="1"/>
</dbReference>
<evidence type="ECO:0000313" key="6">
    <source>
        <dbReference type="Proteomes" id="UP001597139"/>
    </source>
</evidence>
<accession>A0ABD6BSR9</accession>
<dbReference type="AlphaFoldDB" id="A0ABD6BSR9"/>
<dbReference type="RefSeq" id="WP_267647861.1">
    <property type="nucleotide sequence ID" value="NZ_JANHGR010000002.1"/>
</dbReference>
<keyword evidence="6" id="KW-1185">Reference proteome</keyword>
<dbReference type="InterPro" id="IPR016181">
    <property type="entry name" value="Acyl_CoA_acyltransferase"/>
</dbReference>
<organism evidence="5 6">
    <name type="scientific">Halolamina litorea</name>
    <dbReference type="NCBI Taxonomy" id="1515593"/>
    <lineage>
        <taxon>Archaea</taxon>
        <taxon>Methanobacteriati</taxon>
        <taxon>Methanobacteriota</taxon>
        <taxon>Stenosarchaea group</taxon>
        <taxon>Halobacteria</taxon>
        <taxon>Halobacteriales</taxon>
        <taxon>Haloferacaceae</taxon>
    </lineage>
</organism>
<feature type="domain" description="N-acetyltransferase" evidence="4">
    <location>
        <begin position="1"/>
        <end position="160"/>
    </location>
</feature>